<proteinExistence type="predicted"/>
<feature type="domain" description="C2H2-type" evidence="8">
    <location>
        <begin position="164"/>
        <end position="191"/>
    </location>
</feature>
<evidence type="ECO:0000256" key="2">
    <source>
        <dbReference type="ARBA" id="ARBA00022723"/>
    </source>
</evidence>
<comment type="subcellular location">
    <subcellularLocation>
        <location evidence="1">Nucleus</location>
    </subcellularLocation>
</comment>
<dbReference type="InterPro" id="IPR013087">
    <property type="entry name" value="Znf_C2H2_type"/>
</dbReference>
<dbReference type="GO" id="GO:0010468">
    <property type="term" value="P:regulation of gene expression"/>
    <property type="evidence" value="ECO:0007669"/>
    <property type="project" value="TreeGrafter"/>
</dbReference>
<evidence type="ECO:0000256" key="4">
    <source>
        <dbReference type="ARBA" id="ARBA00022771"/>
    </source>
</evidence>
<keyword evidence="2" id="KW-0479">Metal-binding</keyword>
<dbReference type="InterPro" id="IPR036236">
    <property type="entry name" value="Znf_C2H2_sf"/>
</dbReference>
<dbReference type="Proteomes" id="UP000504635">
    <property type="component" value="Unplaced"/>
</dbReference>
<reference evidence="10" key="1">
    <citation type="submission" date="2025-08" db="UniProtKB">
        <authorList>
            <consortium name="RefSeq"/>
        </authorList>
    </citation>
    <scope>IDENTIFICATION</scope>
    <source>
        <tissue evidence="10">Gonads</tissue>
    </source>
</reference>
<dbReference type="PANTHER" id="PTHR16515">
    <property type="entry name" value="PR DOMAIN ZINC FINGER PROTEIN"/>
    <property type="match status" value="1"/>
</dbReference>
<dbReference type="GO" id="GO:0008270">
    <property type="term" value="F:zinc ion binding"/>
    <property type="evidence" value="ECO:0007669"/>
    <property type="project" value="UniProtKB-KW"/>
</dbReference>
<evidence type="ECO:0000256" key="1">
    <source>
        <dbReference type="ARBA" id="ARBA00004123"/>
    </source>
</evidence>
<evidence type="ECO:0000256" key="7">
    <source>
        <dbReference type="PROSITE-ProRule" id="PRU00042"/>
    </source>
</evidence>
<keyword evidence="3" id="KW-0677">Repeat</keyword>
<dbReference type="KEGG" id="soy:115882080"/>
<evidence type="ECO:0000256" key="6">
    <source>
        <dbReference type="ARBA" id="ARBA00023242"/>
    </source>
</evidence>
<feature type="domain" description="C2H2-type" evidence="8">
    <location>
        <begin position="24"/>
        <end position="51"/>
    </location>
</feature>
<dbReference type="AlphaFoldDB" id="A0A6J2XWB5"/>
<dbReference type="SUPFAM" id="SSF57667">
    <property type="entry name" value="beta-beta-alpha zinc fingers"/>
    <property type="match status" value="3"/>
</dbReference>
<evidence type="ECO:0000313" key="9">
    <source>
        <dbReference type="Proteomes" id="UP000504635"/>
    </source>
</evidence>
<organism evidence="9 10">
    <name type="scientific">Sitophilus oryzae</name>
    <name type="common">Rice weevil</name>
    <name type="synonym">Curculio oryzae</name>
    <dbReference type="NCBI Taxonomy" id="7048"/>
    <lineage>
        <taxon>Eukaryota</taxon>
        <taxon>Metazoa</taxon>
        <taxon>Ecdysozoa</taxon>
        <taxon>Arthropoda</taxon>
        <taxon>Hexapoda</taxon>
        <taxon>Insecta</taxon>
        <taxon>Pterygota</taxon>
        <taxon>Neoptera</taxon>
        <taxon>Endopterygota</taxon>
        <taxon>Coleoptera</taxon>
        <taxon>Polyphaga</taxon>
        <taxon>Cucujiformia</taxon>
        <taxon>Curculionidae</taxon>
        <taxon>Dryophthorinae</taxon>
        <taxon>Sitophilus</taxon>
    </lineage>
</organism>
<dbReference type="GO" id="GO:0005634">
    <property type="term" value="C:nucleus"/>
    <property type="evidence" value="ECO:0007669"/>
    <property type="project" value="UniProtKB-SubCell"/>
</dbReference>
<dbReference type="PANTHER" id="PTHR16515:SF66">
    <property type="entry name" value="C2H2-TYPE DOMAIN-CONTAINING PROTEIN"/>
    <property type="match status" value="1"/>
</dbReference>
<dbReference type="PROSITE" id="PS50157">
    <property type="entry name" value="ZINC_FINGER_C2H2_2"/>
    <property type="match status" value="8"/>
</dbReference>
<dbReference type="Gene3D" id="3.30.160.60">
    <property type="entry name" value="Classic Zinc Finger"/>
    <property type="match status" value="5"/>
</dbReference>
<sequence>MDNIDEVTVLKIEKELKESQKKVYTCTTCNYKTLRKHNLNRHQKNHLNERQLLSCEHCANKYRSKEGLQNHLYNKHTNSRGNELKESQIKVYRCSICVYQTPVKYYLFNHKKIHLAPEERQMFACEHCGNKYTSKRSLISHLDINHSDSSIRAKALKKSQKKIHRCSKCGFQTPYQASLHRHQKIHLAREKRQLFACAHCDNKYTTKLWLRCHLENNHIDLRAKTFKESQKKIYRCSKCGFQTPYHPNLHRHKKIHLAREDRQLEELQKKVYKCSTCSYQTTSKSNFNSHKKTHLAPEERQMFACLHCDKTYTRKGRLQCHLRNNHIDLSYQTTSKSNFNSHKKTHLVPEERQMFVCLHCDKTYTRKGRLQCHLRNNHIDLRNSDCTSVTDEVMLDTLKIEIEDSAPLTDEFRNTECLFATNEIKSEDFLKLEPDDVAPIQHKDLQDDFKNAENLSVAKKVKLEDFIKMEPNDDSPFLDEDAFFKDIQFF</sequence>
<dbReference type="PROSITE" id="PS00028">
    <property type="entry name" value="ZINC_FINGER_C2H2_1"/>
    <property type="match status" value="5"/>
</dbReference>
<dbReference type="GeneID" id="115882080"/>
<feature type="domain" description="C2H2-type" evidence="8">
    <location>
        <begin position="53"/>
        <end position="81"/>
    </location>
</feature>
<feature type="domain" description="C2H2-type" evidence="8">
    <location>
        <begin position="303"/>
        <end position="326"/>
    </location>
</feature>
<feature type="domain" description="C2H2-type" evidence="8">
    <location>
        <begin position="355"/>
        <end position="383"/>
    </location>
</feature>
<feature type="domain" description="C2H2-type" evidence="8">
    <location>
        <begin position="272"/>
        <end position="299"/>
    </location>
</feature>
<keyword evidence="4 7" id="KW-0863">Zinc-finger</keyword>
<gene>
    <name evidence="10" type="primary">LOC115882080</name>
</gene>
<keyword evidence="5" id="KW-0862">Zinc</keyword>
<dbReference type="FunCoup" id="A0A6J2XWB5">
    <property type="interactions" value="374"/>
</dbReference>
<evidence type="ECO:0000256" key="3">
    <source>
        <dbReference type="ARBA" id="ARBA00022737"/>
    </source>
</evidence>
<dbReference type="RefSeq" id="XP_030755788.1">
    <property type="nucleotide sequence ID" value="XM_030899928.1"/>
</dbReference>
<keyword evidence="6" id="KW-0539">Nucleus</keyword>
<accession>A0A6J2XWB5</accession>
<dbReference type="InterPro" id="IPR050331">
    <property type="entry name" value="Zinc_finger"/>
</dbReference>
<protein>
    <submittedName>
        <fullName evidence="10">Gastrula zinc finger protein XlCGF57.1-like isoform X1</fullName>
    </submittedName>
</protein>
<dbReference type="InParanoid" id="A0A6J2XWB5"/>
<feature type="domain" description="C2H2-type" evidence="8">
    <location>
        <begin position="234"/>
        <end position="261"/>
    </location>
</feature>
<evidence type="ECO:0000313" key="10">
    <source>
        <dbReference type="RefSeq" id="XP_030755788.1"/>
    </source>
</evidence>
<evidence type="ECO:0000256" key="5">
    <source>
        <dbReference type="ARBA" id="ARBA00022833"/>
    </source>
</evidence>
<dbReference type="OrthoDB" id="3561125at2759"/>
<dbReference type="SMART" id="SM00355">
    <property type="entry name" value="ZnF_C2H2"/>
    <property type="match status" value="10"/>
</dbReference>
<feature type="domain" description="C2H2-type" evidence="8">
    <location>
        <begin position="123"/>
        <end position="151"/>
    </location>
</feature>
<name>A0A6J2XWB5_SITOR</name>
<keyword evidence="9" id="KW-1185">Reference proteome</keyword>
<evidence type="ECO:0000259" key="8">
    <source>
        <dbReference type="PROSITE" id="PS50157"/>
    </source>
</evidence>